<protein>
    <submittedName>
        <fullName evidence="1">Uncharacterized protein</fullName>
    </submittedName>
</protein>
<comment type="caution">
    <text evidence="1">The sequence shown here is derived from an EMBL/GenBank/DDBJ whole genome shotgun (WGS) entry which is preliminary data.</text>
</comment>
<name>A0A9P6CJ74_9AGAR</name>
<feature type="non-terminal residue" evidence="1">
    <location>
        <position position="1"/>
    </location>
</feature>
<gene>
    <name evidence="1" type="ORF">BDZ94DRAFT_1143350</name>
</gene>
<proteinExistence type="predicted"/>
<keyword evidence="2" id="KW-1185">Reference proteome</keyword>
<organism evidence="1 2">
    <name type="scientific">Collybia nuda</name>
    <dbReference type="NCBI Taxonomy" id="64659"/>
    <lineage>
        <taxon>Eukaryota</taxon>
        <taxon>Fungi</taxon>
        <taxon>Dikarya</taxon>
        <taxon>Basidiomycota</taxon>
        <taxon>Agaricomycotina</taxon>
        <taxon>Agaricomycetes</taxon>
        <taxon>Agaricomycetidae</taxon>
        <taxon>Agaricales</taxon>
        <taxon>Tricholomatineae</taxon>
        <taxon>Clitocybaceae</taxon>
        <taxon>Collybia</taxon>
    </lineage>
</organism>
<dbReference type="EMBL" id="MU150233">
    <property type="protein sequence ID" value="KAF9468456.1"/>
    <property type="molecule type" value="Genomic_DNA"/>
</dbReference>
<sequence length="65" mass="7615">YRCLGDSTFKTARQLVPEPLDACEVKTIRAFYTKAWHYTDAYDQGLNVRQAEFAVRKHRSHQRIG</sequence>
<reference evidence="1" key="1">
    <citation type="submission" date="2020-11" db="EMBL/GenBank/DDBJ databases">
        <authorList>
            <consortium name="DOE Joint Genome Institute"/>
            <person name="Ahrendt S."/>
            <person name="Riley R."/>
            <person name="Andreopoulos W."/>
            <person name="Labutti K."/>
            <person name="Pangilinan J."/>
            <person name="Ruiz-Duenas F.J."/>
            <person name="Barrasa J.M."/>
            <person name="Sanchez-Garcia M."/>
            <person name="Camarero S."/>
            <person name="Miyauchi S."/>
            <person name="Serrano A."/>
            <person name="Linde D."/>
            <person name="Babiker R."/>
            <person name="Drula E."/>
            <person name="Ayuso-Fernandez I."/>
            <person name="Pacheco R."/>
            <person name="Padilla G."/>
            <person name="Ferreira P."/>
            <person name="Barriuso J."/>
            <person name="Kellner H."/>
            <person name="Castanera R."/>
            <person name="Alfaro M."/>
            <person name="Ramirez L."/>
            <person name="Pisabarro A.G."/>
            <person name="Kuo A."/>
            <person name="Tritt A."/>
            <person name="Lipzen A."/>
            <person name="He G."/>
            <person name="Yan M."/>
            <person name="Ng V."/>
            <person name="Cullen D."/>
            <person name="Martin F."/>
            <person name="Rosso M.-N."/>
            <person name="Henrissat B."/>
            <person name="Hibbett D."/>
            <person name="Martinez A.T."/>
            <person name="Grigoriev I.V."/>
        </authorList>
    </citation>
    <scope>NUCLEOTIDE SEQUENCE</scope>
    <source>
        <strain evidence="1">CBS 247.69</strain>
    </source>
</reference>
<feature type="non-terminal residue" evidence="1">
    <location>
        <position position="65"/>
    </location>
</feature>
<evidence type="ECO:0000313" key="2">
    <source>
        <dbReference type="Proteomes" id="UP000807353"/>
    </source>
</evidence>
<accession>A0A9P6CJ74</accession>
<dbReference type="Proteomes" id="UP000807353">
    <property type="component" value="Unassembled WGS sequence"/>
</dbReference>
<dbReference type="AlphaFoldDB" id="A0A9P6CJ74"/>
<dbReference type="OrthoDB" id="2449121at2759"/>
<evidence type="ECO:0000313" key="1">
    <source>
        <dbReference type="EMBL" id="KAF9468456.1"/>
    </source>
</evidence>